<dbReference type="RefSeq" id="YP_009124895.1">
    <property type="nucleotide sequence ID" value="NC_026590.1"/>
</dbReference>
<dbReference type="Proteomes" id="UP000027491">
    <property type="component" value="Segment"/>
</dbReference>
<dbReference type="GeneID" id="23679662"/>
<accession>A0A068F1Z4</accession>
<organism evidence="1 2">
    <name type="scientific">Mycobacterium phage Gaia</name>
    <dbReference type="NCBI Taxonomy" id="1486472"/>
    <lineage>
        <taxon>Viruses</taxon>
        <taxon>Duplodnaviria</taxon>
        <taxon>Heunggongvirae</taxon>
        <taxon>Uroviricota</taxon>
        <taxon>Caudoviricetes</taxon>
        <taxon>Gaiavirus</taxon>
        <taxon>Gaiavirus gaia</taxon>
    </lineage>
</organism>
<name>A0A068F1Z4_9CAUD</name>
<protein>
    <submittedName>
        <fullName evidence="1">Uncharacterized protein</fullName>
    </submittedName>
</protein>
<proteinExistence type="predicted"/>
<dbReference type="OrthoDB" id="21255at10239"/>
<keyword evidence="2" id="KW-1185">Reference proteome</keyword>
<dbReference type="KEGG" id="vg:23679662"/>
<evidence type="ECO:0000313" key="2">
    <source>
        <dbReference type="Proteomes" id="UP000027491"/>
    </source>
</evidence>
<gene>
    <name evidence="1" type="primary">156</name>
    <name evidence="1" type="ORF">PBI_GAIA_156</name>
</gene>
<sequence>MNWELFTGFVGGSKHCARLNGDRRNAWAAPIEGAENAYRWTVEDNVCGKVLDFGYADDLETAKREAEESAERMGLI</sequence>
<reference evidence="1 2" key="1">
    <citation type="submission" date="2014-03" db="EMBL/GenBank/DDBJ databases">
        <authorList>
            <person name="Yoder B.A."/>
            <person name="Colicchio M.A."/>
            <person name="Schafer C.E."/>
            <person name="Abrahim M.R."/>
            <person name="Adkins N.L."/>
            <person name="Burke K.A."/>
            <person name="Churilla B.M."/>
            <person name="Cohen K.L."/>
            <person name="Fasoranti T.O."/>
            <person name="Genkil J.S."/>
            <person name="Kramer Z.J."/>
            <person name="Prout A.K."/>
            <person name="Schwarz A.G."/>
            <person name="Tish M."/>
            <person name="Vispute N."/>
            <person name="Wilkes K.E."/>
            <person name="Williams C.R."/>
            <person name="Xiao X."/>
            <person name="Yu V.J."/>
            <person name="Lapin J.S."/>
            <person name="Ott C.T."/>
            <person name="Walburn T.D."/>
            <person name="Bradley K.W."/>
            <person name="Clarke D.Q."/>
            <person name="Lewis M.F."/>
            <person name="Barker L.P."/>
            <person name="Bailey C."/>
            <person name="Asai D.J."/>
            <person name="Bowman C.A."/>
            <person name="Russell D.A."/>
            <person name="Pope W.H."/>
            <person name="Jacobs-Sera D."/>
            <person name="Hendrix R.W."/>
            <person name="Hatfull G.F."/>
        </authorList>
    </citation>
    <scope>NUCLEOTIDE SEQUENCE [LARGE SCALE GENOMIC DNA]</scope>
</reference>
<dbReference type="EMBL" id="KJ567043">
    <property type="protein sequence ID" value="AID58972.1"/>
    <property type="molecule type" value="Genomic_DNA"/>
</dbReference>
<evidence type="ECO:0000313" key="1">
    <source>
        <dbReference type="EMBL" id="AID58972.1"/>
    </source>
</evidence>